<sequence length="255" mass="26598">MAVITLCSAAGSPGVTTTAVALAWNWQRPVMLVEADPVGGSAILAGTFAGMREYRAGLVELATTNLDLRDALTDVADQVEGTRISLVAGPRSHVQVPGLEPLWPRLVDALDDLDGSGQDVIVDAGRLGMRGSPEPLLALADLTLIVARTDLVAVSAVRTWAAALRDGSPAWRDAGLLLVGAGQPYSAKEVGKHLDLPVVATVKDDAAGAAVYRDGAPAGRRWANGPYVRSVQAAREAITTRIARGRAELLTEVTP</sequence>
<reference evidence="1 2" key="1">
    <citation type="submission" date="2019-01" db="EMBL/GenBank/DDBJ databases">
        <title>Genome sequencing of strain FW10M-9.</title>
        <authorList>
            <person name="Heo J."/>
            <person name="Kim S.-J."/>
            <person name="Kim J.-S."/>
            <person name="Hong S.-B."/>
            <person name="Kwon S.-W."/>
        </authorList>
    </citation>
    <scope>NUCLEOTIDE SEQUENCE [LARGE SCALE GENOMIC DNA]</scope>
    <source>
        <strain evidence="1 2">FW10M-9</strain>
    </source>
</reference>
<gene>
    <name evidence="1" type="ORF">ET471_00780</name>
</gene>
<accession>A0A4P6EZ84</accession>
<dbReference type="SUPFAM" id="SSF52540">
    <property type="entry name" value="P-loop containing nucleoside triphosphate hydrolases"/>
    <property type="match status" value="1"/>
</dbReference>
<evidence type="ECO:0000313" key="2">
    <source>
        <dbReference type="Proteomes" id="UP000292118"/>
    </source>
</evidence>
<proteinExistence type="predicted"/>
<keyword evidence="2" id="KW-1185">Reference proteome</keyword>
<dbReference type="Proteomes" id="UP000292118">
    <property type="component" value="Chromosome"/>
</dbReference>
<dbReference type="InterPro" id="IPR027417">
    <property type="entry name" value="P-loop_NTPase"/>
</dbReference>
<dbReference type="AlphaFoldDB" id="A0A4P6EZ84"/>
<evidence type="ECO:0000313" key="1">
    <source>
        <dbReference type="EMBL" id="QAY68760.1"/>
    </source>
</evidence>
<protein>
    <recommendedName>
        <fullName evidence="3">ParA family protein</fullName>
    </recommendedName>
</protein>
<dbReference type="EMBL" id="CP035493">
    <property type="protein sequence ID" value="QAY68760.1"/>
    <property type="molecule type" value="Genomic_DNA"/>
</dbReference>
<organism evidence="1 2">
    <name type="scientific">Xylanimonas protaetiae</name>
    <dbReference type="NCBI Taxonomy" id="2509457"/>
    <lineage>
        <taxon>Bacteria</taxon>
        <taxon>Bacillati</taxon>
        <taxon>Actinomycetota</taxon>
        <taxon>Actinomycetes</taxon>
        <taxon>Micrococcales</taxon>
        <taxon>Promicromonosporaceae</taxon>
        <taxon>Xylanimonas</taxon>
    </lineage>
</organism>
<evidence type="ECO:0008006" key="3">
    <source>
        <dbReference type="Google" id="ProtNLM"/>
    </source>
</evidence>
<dbReference type="Gene3D" id="3.40.50.300">
    <property type="entry name" value="P-loop containing nucleotide triphosphate hydrolases"/>
    <property type="match status" value="1"/>
</dbReference>
<dbReference type="RefSeq" id="WP_129186162.1">
    <property type="nucleotide sequence ID" value="NZ_CP035493.1"/>
</dbReference>
<name>A0A4P6EZ84_9MICO</name>
<dbReference type="OrthoDB" id="5243870at2"/>
<dbReference type="KEGG" id="xya:ET471_00780"/>